<dbReference type="AlphaFoldDB" id="A0A485M6M9"/>
<evidence type="ECO:0000313" key="3">
    <source>
        <dbReference type="EMBL" id="VFU17256.1"/>
    </source>
</evidence>
<dbReference type="Pfam" id="PF13471">
    <property type="entry name" value="Transglut_core3"/>
    <property type="match status" value="1"/>
</dbReference>
<evidence type="ECO:0000259" key="2">
    <source>
        <dbReference type="Pfam" id="PF13471"/>
    </source>
</evidence>
<reference evidence="3" key="1">
    <citation type="submission" date="2019-03" db="EMBL/GenBank/DDBJ databases">
        <authorList>
            <person name="Hao L."/>
        </authorList>
    </citation>
    <scope>NUCLEOTIDE SEQUENCE</scope>
</reference>
<dbReference type="NCBIfam" id="NF033537">
    <property type="entry name" value="lasso_biosyn_B2"/>
    <property type="match status" value="1"/>
</dbReference>
<organism evidence="3">
    <name type="scientific">anaerobic digester metagenome</name>
    <dbReference type="NCBI Taxonomy" id="1263854"/>
    <lineage>
        <taxon>unclassified sequences</taxon>
        <taxon>metagenomes</taxon>
        <taxon>ecological metagenomes</taxon>
    </lineage>
</organism>
<accession>A0A485M6M9</accession>
<keyword evidence="1" id="KW-0472">Membrane</keyword>
<dbReference type="InterPro" id="IPR053521">
    <property type="entry name" value="McjB-like"/>
</dbReference>
<gene>
    <name evidence="3" type="ORF">SCFA_3610001</name>
</gene>
<dbReference type="InterPro" id="IPR032708">
    <property type="entry name" value="McjB_C"/>
</dbReference>
<feature type="domain" description="Microcin J25-processing protein McjB C-terminal" evidence="2">
    <location>
        <begin position="37"/>
        <end position="140"/>
    </location>
</feature>
<sequence length="142" mass="16604">MEYKGYRVPQDLGLLAGLFFLLVYYSLFLQFLPVPRLIESARRNLRRESLREADSSDKENLNKIWRGCSFILNRLFRTSKPCLRRTLVLHRWCCKQNIASTVVVGFLKNGRELKGHSWLLVNGEPFGERPADLERYTQVLGE</sequence>
<proteinExistence type="predicted"/>
<name>A0A485M6M9_9ZZZZ</name>
<keyword evidence="1" id="KW-1133">Transmembrane helix</keyword>
<evidence type="ECO:0000256" key="1">
    <source>
        <dbReference type="SAM" id="Phobius"/>
    </source>
</evidence>
<protein>
    <recommendedName>
        <fullName evidence="2">Microcin J25-processing protein McjB C-terminal domain-containing protein</fullName>
    </recommendedName>
</protein>
<feature type="transmembrane region" description="Helical" evidence="1">
    <location>
        <begin position="12"/>
        <end position="34"/>
    </location>
</feature>
<keyword evidence="1" id="KW-0812">Transmembrane</keyword>
<dbReference type="EMBL" id="CAADRN010000292">
    <property type="protein sequence ID" value="VFU17256.1"/>
    <property type="molecule type" value="Genomic_DNA"/>
</dbReference>